<keyword evidence="2" id="KW-0812">Transmembrane</keyword>
<evidence type="ECO:0000313" key="3">
    <source>
        <dbReference type="EnsemblMetazoa" id="GAUT017986-PA"/>
    </source>
</evidence>
<keyword evidence="2" id="KW-1133">Transmembrane helix</keyword>
<protein>
    <submittedName>
        <fullName evidence="3">Uncharacterized protein</fullName>
    </submittedName>
</protein>
<evidence type="ECO:0000256" key="2">
    <source>
        <dbReference type="SAM" id="Phobius"/>
    </source>
</evidence>
<name>A0A1A9UWE7_GLOAU</name>
<keyword evidence="2" id="KW-0472">Membrane</keyword>
<feature type="compositionally biased region" description="Low complexity" evidence="1">
    <location>
        <begin position="61"/>
        <end position="77"/>
    </location>
</feature>
<dbReference type="VEuPathDB" id="VectorBase:GAUT017986"/>
<proteinExistence type="predicted"/>
<feature type="transmembrane region" description="Helical" evidence="2">
    <location>
        <begin position="7"/>
        <end position="27"/>
    </location>
</feature>
<sequence length="138" mass="15543">MFRFYDFTFYALLLMYHFMSAKFISLLKTFSAYITTIVRGKKSTSSDSSTIKVSSNDDVKSISSSHTSSCSSSSSLSTTTGAINLLSCLCERWHVFLWAVVSKSYIPTISHLSPTSFLKLEVGFIKEIKERNSRENTM</sequence>
<organism evidence="3 4">
    <name type="scientific">Glossina austeni</name>
    <name type="common">Savannah tsetse fly</name>
    <dbReference type="NCBI Taxonomy" id="7395"/>
    <lineage>
        <taxon>Eukaryota</taxon>
        <taxon>Metazoa</taxon>
        <taxon>Ecdysozoa</taxon>
        <taxon>Arthropoda</taxon>
        <taxon>Hexapoda</taxon>
        <taxon>Insecta</taxon>
        <taxon>Pterygota</taxon>
        <taxon>Neoptera</taxon>
        <taxon>Endopterygota</taxon>
        <taxon>Diptera</taxon>
        <taxon>Brachycera</taxon>
        <taxon>Muscomorpha</taxon>
        <taxon>Hippoboscoidea</taxon>
        <taxon>Glossinidae</taxon>
        <taxon>Glossina</taxon>
    </lineage>
</organism>
<dbReference type="EnsemblMetazoa" id="GAUT017986-RA">
    <property type="protein sequence ID" value="GAUT017986-PA"/>
    <property type="gene ID" value="GAUT017986"/>
</dbReference>
<keyword evidence="4" id="KW-1185">Reference proteome</keyword>
<dbReference type="AlphaFoldDB" id="A0A1A9UWE7"/>
<feature type="region of interest" description="Disordered" evidence="1">
    <location>
        <begin position="44"/>
        <end position="77"/>
    </location>
</feature>
<evidence type="ECO:0000256" key="1">
    <source>
        <dbReference type="SAM" id="MobiDB-lite"/>
    </source>
</evidence>
<accession>A0A1A9UWE7</accession>
<dbReference type="Proteomes" id="UP000078200">
    <property type="component" value="Unassembled WGS sequence"/>
</dbReference>
<reference evidence="3" key="1">
    <citation type="submission" date="2020-05" db="UniProtKB">
        <authorList>
            <consortium name="EnsemblMetazoa"/>
        </authorList>
    </citation>
    <scope>IDENTIFICATION</scope>
    <source>
        <strain evidence="3">TTRI</strain>
    </source>
</reference>
<evidence type="ECO:0000313" key="4">
    <source>
        <dbReference type="Proteomes" id="UP000078200"/>
    </source>
</evidence>
<feature type="compositionally biased region" description="Low complexity" evidence="1">
    <location>
        <begin position="44"/>
        <end position="54"/>
    </location>
</feature>